<dbReference type="VEuPathDB" id="FungiDB:AB675_5683"/>
<reference evidence="4 5" key="1">
    <citation type="submission" date="2015-06" db="EMBL/GenBank/DDBJ databases">
        <title>Draft genome of the ant-associated black yeast Phialophora attae CBS 131958.</title>
        <authorList>
            <person name="Moreno L.F."/>
            <person name="Stielow B.J."/>
            <person name="de Hoog S."/>
            <person name="Vicente V.A."/>
            <person name="Weiss V.A."/>
            <person name="de Vries M."/>
            <person name="Cruz L.M."/>
            <person name="Souza E.M."/>
        </authorList>
    </citation>
    <scope>NUCLEOTIDE SEQUENCE [LARGE SCALE GENOMIC DNA]</scope>
    <source>
        <strain evidence="4 5">CBS 131958</strain>
    </source>
</reference>
<dbReference type="InterPro" id="IPR008794">
    <property type="entry name" value="Pro_racemase_fam"/>
</dbReference>
<evidence type="ECO:0000313" key="4">
    <source>
        <dbReference type="EMBL" id="KPI41900.1"/>
    </source>
</evidence>
<dbReference type="EMBL" id="LFJN01000008">
    <property type="protein sequence ID" value="KPI41900.1"/>
    <property type="molecule type" value="Genomic_DNA"/>
</dbReference>
<comment type="catalytic activity">
    <reaction evidence="1">
        <text>trans-3-hydroxy-L-proline = 1-pyrroline-2-carboxylate + H2O</text>
        <dbReference type="Rhea" id="RHEA:10320"/>
        <dbReference type="ChEBI" id="CHEBI:15377"/>
        <dbReference type="ChEBI" id="CHEBI:39785"/>
        <dbReference type="ChEBI" id="CHEBI:57938"/>
        <dbReference type="EC" id="4.2.1.77"/>
    </reaction>
</comment>
<name>A0A0N1HSY8_9EURO</name>
<evidence type="ECO:0000256" key="2">
    <source>
        <dbReference type="ARBA" id="ARBA00007529"/>
    </source>
</evidence>
<dbReference type="SUPFAM" id="SSF54506">
    <property type="entry name" value="Diaminopimelate epimerase-like"/>
    <property type="match status" value="1"/>
</dbReference>
<protein>
    <recommendedName>
        <fullName evidence="3">trans-L-3-hydroxyproline dehydratase</fullName>
        <ecNumber evidence="3">4.2.1.77</ecNumber>
    </recommendedName>
</protein>
<sequence length="424" mass="46282">MAPLPPVPLQLQTESIAISCMDMHTTGEPTRIVYAGYPELRGTLTEQRAQALAEHDHIRRRLMWEPRGHFDMYGAILRPDTELTASGQAHIGVLFTTNEGYSTMCGHATIALGRFLVDCKDESVFSRQAQLQHDTSSNTAILKLHAPCGLLEVTVPTRPTSDGGFQSDPSRPVSFISVPSFATGISVNVPIPVEYQWLELFDRDYVTVDFAYGGAFYCFVTARELGFSSAPLTELDISRLDVATRNLKAAITTNPALSKYYTYKDDKGLSFLYSILIVVKAFGVPAEGTSHAEAGMCFFADGQIDRSPTGSAVAARIALAVAKRELADKEKRTYHSLVSLAMDDKEEEGSPKRGKGAFVGSVHKDLGYEVSGKPAVEALVQGYAYYTGYSTYVVEDADPLGDDGFIFRQLSKAKPESKASDEDP</sequence>
<dbReference type="RefSeq" id="XP_018001863.1">
    <property type="nucleotide sequence ID" value="XM_018145916.1"/>
</dbReference>
<proteinExistence type="inferred from homology"/>
<dbReference type="PANTHER" id="PTHR33442:SF1">
    <property type="entry name" value="TRANS-3-HYDROXY-L-PROLINE DEHYDRATASE"/>
    <property type="match status" value="1"/>
</dbReference>
<comment type="similarity">
    <text evidence="2">Belongs to the proline racemase family.</text>
</comment>
<dbReference type="GO" id="GO:0050346">
    <property type="term" value="F:trans-L-3-hydroxyproline dehydratase activity"/>
    <property type="evidence" value="ECO:0007669"/>
    <property type="project" value="UniProtKB-EC"/>
</dbReference>
<dbReference type="SFLD" id="SFLDS00028">
    <property type="entry name" value="Proline_Racemase"/>
    <property type="match status" value="1"/>
</dbReference>
<dbReference type="Pfam" id="PF05544">
    <property type="entry name" value="Pro_racemase"/>
    <property type="match status" value="1"/>
</dbReference>
<keyword evidence="5" id="KW-1185">Reference proteome</keyword>
<evidence type="ECO:0000256" key="3">
    <source>
        <dbReference type="ARBA" id="ARBA00013105"/>
    </source>
</evidence>
<dbReference type="EC" id="4.2.1.77" evidence="3"/>
<dbReference type="GeneID" id="28737796"/>
<gene>
    <name evidence="4" type="ORF">AB675_5683</name>
</gene>
<dbReference type="PANTHER" id="PTHR33442">
    <property type="entry name" value="TRANS-3-HYDROXY-L-PROLINE DEHYDRATASE"/>
    <property type="match status" value="1"/>
</dbReference>
<accession>A0A0N1HSY8</accession>
<evidence type="ECO:0000313" key="5">
    <source>
        <dbReference type="Proteomes" id="UP000038010"/>
    </source>
</evidence>
<dbReference type="Gene3D" id="3.10.310.10">
    <property type="entry name" value="Diaminopimelate Epimerase, Chain A, domain 1"/>
    <property type="match status" value="2"/>
</dbReference>
<dbReference type="AlphaFoldDB" id="A0A0N1HSY8"/>
<comment type="caution">
    <text evidence="4">The sequence shown here is derived from an EMBL/GenBank/DDBJ whole genome shotgun (WGS) entry which is preliminary data.</text>
</comment>
<dbReference type="STRING" id="1664694.A0A0N1HSY8"/>
<organism evidence="4 5">
    <name type="scientific">Cyphellophora attinorum</name>
    <dbReference type="NCBI Taxonomy" id="1664694"/>
    <lineage>
        <taxon>Eukaryota</taxon>
        <taxon>Fungi</taxon>
        <taxon>Dikarya</taxon>
        <taxon>Ascomycota</taxon>
        <taxon>Pezizomycotina</taxon>
        <taxon>Eurotiomycetes</taxon>
        <taxon>Chaetothyriomycetidae</taxon>
        <taxon>Chaetothyriales</taxon>
        <taxon>Cyphellophoraceae</taxon>
        <taxon>Cyphellophora</taxon>
    </lineage>
</organism>
<evidence type="ECO:0000256" key="1">
    <source>
        <dbReference type="ARBA" id="ARBA00001148"/>
    </source>
</evidence>
<dbReference type="OrthoDB" id="6409228at2759"/>
<dbReference type="Proteomes" id="UP000038010">
    <property type="component" value="Unassembled WGS sequence"/>
</dbReference>